<accession>E3MWL6</accession>
<feature type="transmembrane region" description="Helical" evidence="1">
    <location>
        <begin position="71"/>
        <end position="90"/>
    </location>
</feature>
<name>E3MWL6_CAERE</name>
<proteinExistence type="predicted"/>
<keyword evidence="1" id="KW-0812">Transmembrane</keyword>
<dbReference type="EMBL" id="DS268487">
    <property type="protein sequence ID" value="EFP10653.1"/>
    <property type="molecule type" value="Genomic_DNA"/>
</dbReference>
<protein>
    <submittedName>
        <fullName evidence="2">Uncharacterized protein</fullName>
    </submittedName>
</protein>
<keyword evidence="1" id="KW-0472">Membrane</keyword>
<organism evidence="3">
    <name type="scientific">Caenorhabditis remanei</name>
    <name type="common">Caenorhabditis vulgaris</name>
    <dbReference type="NCBI Taxonomy" id="31234"/>
    <lineage>
        <taxon>Eukaryota</taxon>
        <taxon>Metazoa</taxon>
        <taxon>Ecdysozoa</taxon>
        <taxon>Nematoda</taxon>
        <taxon>Chromadorea</taxon>
        <taxon>Rhabditida</taxon>
        <taxon>Rhabditina</taxon>
        <taxon>Rhabditomorpha</taxon>
        <taxon>Rhabditoidea</taxon>
        <taxon>Rhabditidae</taxon>
        <taxon>Peloderinae</taxon>
        <taxon>Caenorhabditis</taxon>
    </lineage>
</organism>
<keyword evidence="3" id="KW-1185">Reference proteome</keyword>
<dbReference type="HOGENOM" id="CLU_1994749_0_0_1"/>
<keyword evidence="1" id="KW-1133">Transmembrane helix</keyword>
<evidence type="ECO:0000313" key="3">
    <source>
        <dbReference type="Proteomes" id="UP000008281"/>
    </source>
</evidence>
<evidence type="ECO:0000313" key="2">
    <source>
        <dbReference type="EMBL" id="EFP10653.1"/>
    </source>
</evidence>
<feature type="transmembrane region" description="Helical" evidence="1">
    <location>
        <begin position="31"/>
        <end position="51"/>
    </location>
</feature>
<dbReference type="Proteomes" id="UP000008281">
    <property type="component" value="Unassembled WGS sequence"/>
</dbReference>
<evidence type="ECO:0000256" key="1">
    <source>
        <dbReference type="SAM" id="Phobius"/>
    </source>
</evidence>
<dbReference type="AlphaFoldDB" id="E3MWL6"/>
<dbReference type="InParanoid" id="E3MWL6"/>
<reference evidence="2" key="1">
    <citation type="submission" date="2007-07" db="EMBL/GenBank/DDBJ databases">
        <title>PCAP assembly of the Caenorhabditis remanei genome.</title>
        <authorList>
            <consortium name="The Caenorhabditis remanei Sequencing Consortium"/>
            <person name="Wilson R.K."/>
        </authorList>
    </citation>
    <scope>NUCLEOTIDE SEQUENCE [LARGE SCALE GENOMIC DNA]</scope>
    <source>
        <strain evidence="2">PB4641</strain>
    </source>
</reference>
<gene>
    <name evidence="2" type="ORF">CRE_01132</name>
</gene>
<sequence>MNYTLYVFFTILTLFARELNEFFWFIKILEVILCFLSGIYHLSMLVFQYSIGYLQGAALNDLNPEDYTHEYMFYTVYFGLILHFELLIICDWENTNGPEIVKKLIGRFRSARSEQEDGQVFNNRF</sequence>
<feature type="transmembrane region" description="Helical" evidence="1">
    <location>
        <begin position="6"/>
        <end position="24"/>
    </location>
</feature>